<protein>
    <submittedName>
        <fullName evidence="1">Uncharacterized protein</fullName>
    </submittedName>
</protein>
<evidence type="ECO:0000313" key="1">
    <source>
        <dbReference type="EMBL" id="REG00332.1"/>
    </source>
</evidence>
<dbReference type="Proteomes" id="UP000256913">
    <property type="component" value="Unassembled WGS sequence"/>
</dbReference>
<keyword evidence="2" id="KW-1185">Reference proteome</keyword>
<accession>A0A3D9ZSW7</accession>
<proteinExistence type="predicted"/>
<comment type="caution">
    <text evidence="1">The sequence shown here is derived from an EMBL/GenBank/DDBJ whole genome shotgun (WGS) entry which is preliminary data.</text>
</comment>
<evidence type="ECO:0000313" key="2">
    <source>
        <dbReference type="Proteomes" id="UP000256913"/>
    </source>
</evidence>
<name>A0A3D9ZSW7_9ACTN</name>
<dbReference type="AlphaFoldDB" id="A0A3D9ZSW7"/>
<reference evidence="1 2" key="1">
    <citation type="submission" date="2018-08" db="EMBL/GenBank/DDBJ databases">
        <title>Sequencing the genomes of 1000 actinobacteria strains.</title>
        <authorList>
            <person name="Klenk H.-P."/>
        </authorList>
    </citation>
    <scope>NUCLEOTIDE SEQUENCE [LARGE SCALE GENOMIC DNA]</scope>
    <source>
        <strain evidence="1 2">DSM 44099</strain>
    </source>
</reference>
<organism evidence="1 2">
    <name type="scientific">Asanoa ferruginea</name>
    <dbReference type="NCBI Taxonomy" id="53367"/>
    <lineage>
        <taxon>Bacteria</taxon>
        <taxon>Bacillati</taxon>
        <taxon>Actinomycetota</taxon>
        <taxon>Actinomycetes</taxon>
        <taxon>Micromonosporales</taxon>
        <taxon>Micromonosporaceae</taxon>
        <taxon>Asanoa</taxon>
    </lineage>
</organism>
<sequence length="145" mass="15366">MARPIADAAADAVEAAAERDRVAFDTAVGRLAGFDVAQVGLLLGTVVRHALEEGHPDGLDSDDVRDTLTAVVRQAIEWVDAVDPQIVLLLLAGALGVLETDPDERPIKADVSARHAVLLVAHLVDPGGFPRRLERAARELAQNAE</sequence>
<gene>
    <name evidence="1" type="ORF">DFJ67_6384</name>
</gene>
<dbReference type="EMBL" id="QUMQ01000001">
    <property type="protein sequence ID" value="REG00332.1"/>
    <property type="molecule type" value="Genomic_DNA"/>
</dbReference>